<evidence type="ECO:0000256" key="5">
    <source>
        <dbReference type="SAM" id="SignalP"/>
    </source>
</evidence>
<dbReference type="InterPro" id="IPR017850">
    <property type="entry name" value="Alkaline_phosphatase_core_sf"/>
</dbReference>
<comment type="cofactor">
    <cofactor evidence="3">
        <name>Zn(2+)</name>
        <dbReference type="ChEBI" id="CHEBI:29105"/>
    </cofactor>
    <text evidence="3">Binds 2 Zn(2+) ions.</text>
</comment>
<dbReference type="KEGG" id="ruj:E5Z56_01495"/>
<keyword evidence="3" id="KW-0479">Metal-binding</keyword>
<keyword evidence="1" id="KW-0597">Phosphoprotein</keyword>
<feature type="chain" id="PRO_5020939383" evidence="5">
    <location>
        <begin position="22"/>
        <end position="397"/>
    </location>
</feature>
<dbReference type="GO" id="GO:0004035">
    <property type="term" value="F:alkaline phosphatase activity"/>
    <property type="evidence" value="ECO:0007669"/>
    <property type="project" value="TreeGrafter"/>
</dbReference>
<dbReference type="Pfam" id="PF00245">
    <property type="entry name" value="Alk_phosphatase"/>
    <property type="match status" value="1"/>
</dbReference>
<dbReference type="EMBL" id="CP039381">
    <property type="protein sequence ID" value="QCT06122.1"/>
    <property type="molecule type" value="Genomic_DNA"/>
</dbReference>
<dbReference type="CDD" id="cd16012">
    <property type="entry name" value="ALP"/>
    <property type="match status" value="1"/>
</dbReference>
<keyword evidence="3" id="KW-0460">Magnesium</keyword>
<feature type="binding site" evidence="3">
    <location>
        <position position="170"/>
    </location>
    <ligand>
        <name>Mg(2+)</name>
        <dbReference type="ChEBI" id="CHEBI:18420"/>
    </ligand>
</feature>
<evidence type="ECO:0000313" key="7">
    <source>
        <dbReference type="Proteomes" id="UP000301475"/>
    </source>
</evidence>
<comment type="similarity">
    <text evidence="4">Belongs to the alkaline phosphatase family.</text>
</comment>
<comment type="cofactor">
    <cofactor evidence="3">
        <name>Mg(2+)</name>
        <dbReference type="ChEBI" id="CHEBI:18420"/>
    </cofactor>
    <text evidence="3">Binds 1 Mg(2+) ion.</text>
</comment>
<dbReference type="SUPFAM" id="SSF53649">
    <property type="entry name" value="Alkaline phosphatase-like"/>
    <property type="match status" value="1"/>
</dbReference>
<dbReference type="Gene3D" id="3.40.720.10">
    <property type="entry name" value="Alkaline Phosphatase, subunit A"/>
    <property type="match status" value="1"/>
</dbReference>
<keyword evidence="3" id="KW-0862">Zinc</keyword>
<sequence>MKKLLGIILATIMVVSVTACGNDSISSSGNSAKETTTVAETTVSTDKLAWADYKVYNLDQTSKVNNIILMIGDGMGENIIKATEIVKGDKLVMSGMKNKTHVTTYSQSVKEGKEKFTDSAASATALSTGTKTYNGCIGVDKDGNDLETICEYAQKCGMKTGLVDRHYICHATPAGMVAHNSFRGAYKAILGEMVQSDVNVMLGGGSQYYTPSVQKKAESSGYKYITKESELMNLTKKDDKVLGLFAYDNMKNPELSPSLVTQTSKALDLLENDNGFFLMVEGSNIDVSEAELNMDDTIKQVEAFDQSVDYVLAWAEKHPGTLVLVTADHETGGVKIPKNATAKDINNDCFTSGGDHTNTNVLLMADGASSKEICKNKLIDNTDIAKYMRKVLSYKLK</sequence>
<feature type="binding site" evidence="3">
    <location>
        <position position="172"/>
    </location>
    <ligand>
        <name>Mg(2+)</name>
        <dbReference type="ChEBI" id="CHEBI:18420"/>
    </ligand>
</feature>
<evidence type="ECO:0000256" key="3">
    <source>
        <dbReference type="PIRSR" id="PIRSR601952-2"/>
    </source>
</evidence>
<dbReference type="SMART" id="SM00098">
    <property type="entry name" value="alkPPc"/>
    <property type="match status" value="1"/>
</dbReference>
<feature type="binding site" evidence="3">
    <location>
        <position position="286"/>
    </location>
    <ligand>
        <name>Zn(2+)</name>
        <dbReference type="ChEBI" id="CHEBI:29105"/>
        <label>2</label>
    </ligand>
</feature>
<keyword evidence="7" id="KW-1185">Reference proteome</keyword>
<dbReference type="AlphaFoldDB" id="A0A4P8XU51"/>
<feature type="binding site" evidence="3">
    <location>
        <position position="281"/>
    </location>
    <ligand>
        <name>Mg(2+)</name>
        <dbReference type="ChEBI" id="CHEBI:18420"/>
    </ligand>
</feature>
<dbReference type="PROSITE" id="PS51257">
    <property type="entry name" value="PROKAR_LIPOPROTEIN"/>
    <property type="match status" value="1"/>
</dbReference>
<dbReference type="InterPro" id="IPR001952">
    <property type="entry name" value="Alkaline_phosphatase"/>
</dbReference>
<proteinExistence type="inferred from homology"/>
<reference evidence="6 7" key="1">
    <citation type="submission" date="2019-04" db="EMBL/GenBank/DDBJ databases">
        <authorList>
            <person name="Embree M."/>
            <person name="Gaffney J.R."/>
        </authorList>
    </citation>
    <scope>NUCLEOTIDE SEQUENCE [LARGE SCALE GENOMIC DNA]</scope>
    <source>
        <strain evidence="6 7">JE7A12</strain>
    </source>
</reference>
<dbReference type="GO" id="GO:0046872">
    <property type="term" value="F:metal ion binding"/>
    <property type="evidence" value="ECO:0007669"/>
    <property type="project" value="UniProtKB-KW"/>
</dbReference>
<feature type="binding site" evidence="3">
    <location>
        <position position="73"/>
    </location>
    <ligand>
        <name>Zn(2+)</name>
        <dbReference type="ChEBI" id="CHEBI:29105"/>
        <label>2</label>
    </ligand>
</feature>
<protein>
    <submittedName>
        <fullName evidence="6">Alkaline phosphatase</fullName>
    </submittedName>
</protein>
<keyword evidence="5" id="KW-0732">Signal</keyword>
<evidence type="ECO:0000256" key="1">
    <source>
        <dbReference type="ARBA" id="ARBA00022553"/>
    </source>
</evidence>
<feature type="binding site" evidence="3">
    <location>
        <position position="329"/>
    </location>
    <ligand>
        <name>Zn(2+)</name>
        <dbReference type="ChEBI" id="CHEBI:29105"/>
        <label>2</label>
    </ligand>
</feature>
<evidence type="ECO:0000256" key="4">
    <source>
        <dbReference type="RuleBase" id="RU003946"/>
    </source>
</evidence>
<gene>
    <name evidence="6" type="ORF">E5Z56_01495</name>
</gene>
<feature type="active site" description="Phosphoserine intermediate" evidence="2">
    <location>
        <position position="119"/>
    </location>
</feature>
<evidence type="ECO:0000313" key="6">
    <source>
        <dbReference type="EMBL" id="QCT06122.1"/>
    </source>
</evidence>
<dbReference type="PANTHER" id="PTHR11596:SF5">
    <property type="entry name" value="ALKALINE PHOSPHATASE"/>
    <property type="match status" value="1"/>
</dbReference>
<accession>A0A4P8XU51</accession>
<dbReference type="Proteomes" id="UP000301475">
    <property type="component" value="Chromosome"/>
</dbReference>
<evidence type="ECO:0000256" key="2">
    <source>
        <dbReference type="PIRSR" id="PIRSR601952-1"/>
    </source>
</evidence>
<feature type="signal peptide" evidence="5">
    <location>
        <begin position="1"/>
        <end position="21"/>
    </location>
</feature>
<dbReference type="PRINTS" id="PR00113">
    <property type="entry name" value="ALKPHPHTASE"/>
</dbReference>
<feature type="binding site" evidence="3">
    <location>
        <position position="328"/>
    </location>
    <ligand>
        <name>Zn(2+)</name>
        <dbReference type="ChEBI" id="CHEBI:29105"/>
        <label>2</label>
    </ligand>
</feature>
<dbReference type="OrthoDB" id="9794455at2"/>
<dbReference type="RefSeq" id="WP_138156214.1">
    <property type="nucleotide sequence ID" value="NZ_CP039381.1"/>
</dbReference>
<organism evidence="6 7">
    <name type="scientific">Ruminococcus bovis</name>
    <dbReference type="NCBI Taxonomy" id="2564099"/>
    <lineage>
        <taxon>Bacteria</taxon>
        <taxon>Bacillati</taxon>
        <taxon>Bacillota</taxon>
        <taxon>Clostridia</taxon>
        <taxon>Eubacteriales</taxon>
        <taxon>Oscillospiraceae</taxon>
        <taxon>Ruminococcus</taxon>
    </lineage>
</organism>
<dbReference type="PANTHER" id="PTHR11596">
    <property type="entry name" value="ALKALINE PHOSPHATASE"/>
    <property type="match status" value="1"/>
</dbReference>
<name>A0A4P8XU51_9FIRM</name>